<keyword evidence="6" id="KW-1185">Reference proteome</keyword>
<dbReference type="RefSeq" id="WP_090704644.1">
    <property type="nucleotide sequence ID" value="NZ_FNHH01000013.1"/>
</dbReference>
<dbReference type="SUPFAM" id="SSF53383">
    <property type="entry name" value="PLP-dependent transferases"/>
    <property type="match status" value="1"/>
</dbReference>
<dbReference type="Pfam" id="PF00266">
    <property type="entry name" value="Aminotran_5"/>
    <property type="match status" value="1"/>
</dbReference>
<proteinExistence type="predicted"/>
<dbReference type="AlphaFoldDB" id="A0A1G9TJX0"/>
<dbReference type="Proteomes" id="UP000199226">
    <property type="component" value="Unassembled WGS sequence"/>
</dbReference>
<evidence type="ECO:0000259" key="4">
    <source>
        <dbReference type="Pfam" id="PF00266"/>
    </source>
</evidence>
<sequence>MKRREILKTLTMLPLAGASGSIVLSAQAAPLPKRDVFREFGLRTFINASGYFTTLSGSLMHDEAVEAIRDASKHFCRLEEVQDKVGARIAGLLHAESAMVTAGAFSALMLGMAGVLSGNDPKKVSQIPFLDGTGMKSEVILQKAHNDGYAHALKNCGVKLITVTTPEELENAISEKTAMMYFINYQASLGEIQHAEWLKIAKKHQIPTMIDMAADLPPKENLWKFHDMGFDLVCVSGGKFMRGPQSTGILSGRKELIAAARLSAPPRGNNIGRGMKVNKEEIFGLYFALERFINTDQDQEWKMLEDRINVISRAATSVKGVKAGMLPLPLINRIPTLNISWDKTIIKLDNLAANLRNGNPSIEVMGGPGGSINVTTHMLKADEVKIVAGRIKDELTKALM</sequence>
<keyword evidence="5" id="KW-0808">Transferase</keyword>
<comment type="cofactor">
    <cofactor evidence="1">
        <name>pyridoxal 5'-phosphate</name>
        <dbReference type="ChEBI" id="CHEBI:597326"/>
    </cofactor>
</comment>
<dbReference type="OrthoDB" id="9787096at2"/>
<evidence type="ECO:0000256" key="1">
    <source>
        <dbReference type="ARBA" id="ARBA00001933"/>
    </source>
</evidence>
<feature type="domain" description="Aminotransferase class V" evidence="4">
    <location>
        <begin position="163"/>
        <end position="260"/>
    </location>
</feature>
<dbReference type="PANTHER" id="PTHR32328:SF0">
    <property type="entry name" value="L-SERYL-TRNA(SEC) SELENIUM TRANSFERASE"/>
    <property type="match status" value="1"/>
</dbReference>
<evidence type="ECO:0000256" key="2">
    <source>
        <dbReference type="ARBA" id="ARBA00022898"/>
    </source>
</evidence>
<dbReference type="Gene3D" id="3.40.640.10">
    <property type="entry name" value="Type I PLP-dependent aspartate aminotransferase-like (Major domain)"/>
    <property type="match status" value="1"/>
</dbReference>
<feature type="signal peptide" evidence="3">
    <location>
        <begin position="1"/>
        <end position="28"/>
    </location>
</feature>
<organism evidence="5 6">
    <name type="scientific">Daejeonella rubra</name>
    <dbReference type="NCBI Taxonomy" id="990371"/>
    <lineage>
        <taxon>Bacteria</taxon>
        <taxon>Pseudomonadati</taxon>
        <taxon>Bacteroidota</taxon>
        <taxon>Sphingobacteriia</taxon>
        <taxon>Sphingobacteriales</taxon>
        <taxon>Sphingobacteriaceae</taxon>
        <taxon>Daejeonella</taxon>
    </lineage>
</organism>
<keyword evidence="2" id="KW-0663">Pyridoxal phosphate</keyword>
<dbReference type="PANTHER" id="PTHR32328">
    <property type="entry name" value="L-SERYL-TRNA(SEC) SELENIUM TRANSFERASE"/>
    <property type="match status" value="1"/>
</dbReference>
<reference evidence="6" key="1">
    <citation type="submission" date="2016-10" db="EMBL/GenBank/DDBJ databases">
        <authorList>
            <person name="Varghese N."/>
            <person name="Submissions S."/>
        </authorList>
    </citation>
    <scope>NUCLEOTIDE SEQUENCE [LARGE SCALE GENOMIC DNA]</scope>
    <source>
        <strain evidence="6">DSM 24536</strain>
    </source>
</reference>
<dbReference type="InterPro" id="IPR015421">
    <property type="entry name" value="PyrdxlP-dep_Trfase_major"/>
</dbReference>
<evidence type="ECO:0000313" key="5">
    <source>
        <dbReference type="EMBL" id="SDM47892.1"/>
    </source>
</evidence>
<protein>
    <submittedName>
        <fullName evidence="5">L-seryl-tRNA(Ser) seleniumtransferase</fullName>
    </submittedName>
</protein>
<dbReference type="STRING" id="990371.SAMN05421813_11348"/>
<dbReference type="InterPro" id="IPR000192">
    <property type="entry name" value="Aminotrans_V_dom"/>
</dbReference>
<keyword evidence="3" id="KW-0732">Signal</keyword>
<evidence type="ECO:0000313" key="6">
    <source>
        <dbReference type="Proteomes" id="UP000199226"/>
    </source>
</evidence>
<gene>
    <name evidence="5" type="ORF">SAMN05421813_11348</name>
</gene>
<dbReference type="GO" id="GO:0004125">
    <property type="term" value="F:L-seryl-tRNA(Sec) selenium transferase activity"/>
    <property type="evidence" value="ECO:0007669"/>
    <property type="project" value="TreeGrafter"/>
</dbReference>
<name>A0A1G9TJX0_9SPHI</name>
<accession>A0A1G9TJX0</accession>
<dbReference type="EMBL" id="FNHH01000013">
    <property type="protein sequence ID" value="SDM47892.1"/>
    <property type="molecule type" value="Genomic_DNA"/>
</dbReference>
<feature type="chain" id="PRO_5011655672" evidence="3">
    <location>
        <begin position="29"/>
        <end position="400"/>
    </location>
</feature>
<evidence type="ECO:0000256" key="3">
    <source>
        <dbReference type="SAM" id="SignalP"/>
    </source>
</evidence>
<dbReference type="InterPro" id="IPR015424">
    <property type="entry name" value="PyrdxlP-dep_Trfase"/>
</dbReference>